<dbReference type="OrthoDB" id="4154024at2759"/>
<feature type="compositionally biased region" description="Low complexity" evidence="1">
    <location>
        <begin position="46"/>
        <end position="58"/>
    </location>
</feature>
<dbReference type="RefSeq" id="XP_007760630.1">
    <property type="nucleotide sequence ID" value="XM_007762440.1"/>
</dbReference>
<organism evidence="2 3">
    <name type="scientific">Cladophialophora yegresii CBS 114405</name>
    <dbReference type="NCBI Taxonomy" id="1182544"/>
    <lineage>
        <taxon>Eukaryota</taxon>
        <taxon>Fungi</taxon>
        <taxon>Dikarya</taxon>
        <taxon>Ascomycota</taxon>
        <taxon>Pezizomycotina</taxon>
        <taxon>Eurotiomycetes</taxon>
        <taxon>Chaetothyriomycetidae</taxon>
        <taxon>Chaetothyriales</taxon>
        <taxon>Herpotrichiellaceae</taxon>
        <taxon>Cladophialophora</taxon>
    </lineage>
</organism>
<dbReference type="Proteomes" id="UP000019473">
    <property type="component" value="Unassembled WGS sequence"/>
</dbReference>
<proteinExistence type="predicted"/>
<protein>
    <submittedName>
        <fullName evidence="2">Uncharacterized protein</fullName>
    </submittedName>
</protein>
<evidence type="ECO:0000313" key="2">
    <source>
        <dbReference type="EMBL" id="EXJ55520.1"/>
    </source>
</evidence>
<gene>
    <name evidence="2" type="ORF">A1O7_08448</name>
</gene>
<accession>W9VR79</accession>
<dbReference type="VEuPathDB" id="FungiDB:A1O7_08448"/>
<dbReference type="GeneID" id="19183015"/>
<dbReference type="HOGENOM" id="CLU_1111293_0_0_1"/>
<evidence type="ECO:0000313" key="3">
    <source>
        <dbReference type="Proteomes" id="UP000019473"/>
    </source>
</evidence>
<sequence>MSLGSFEKGNEDYVVSEATIKSEDEDAAFFGIESEIEPNTKRIRQSRVSSSTNRTTRTPVMATNKYSEAPVTPQLTVSKHRSKLDENLKEILSKYPITAKAMVKSVLHDPQKPLPSIEFSPPPAPTLVASDKKQQIDIDIKSLKPGTVLNFPAKRQPQIIYVSQKHTLDPERFSSPVTVTSSLSSSHDSAGRMLKQNLADPARQIDLRPEDSVSNISVRSVENVSATPPTVTGLVSNTDRFFKGLLTPQS</sequence>
<comment type="caution">
    <text evidence="2">The sequence shown here is derived from an EMBL/GenBank/DDBJ whole genome shotgun (WGS) entry which is preliminary data.</text>
</comment>
<dbReference type="AlphaFoldDB" id="W9VR79"/>
<feature type="region of interest" description="Disordered" evidence="1">
    <location>
        <begin position="40"/>
        <end position="71"/>
    </location>
</feature>
<evidence type="ECO:0000256" key="1">
    <source>
        <dbReference type="SAM" id="MobiDB-lite"/>
    </source>
</evidence>
<keyword evidence="3" id="KW-1185">Reference proteome</keyword>
<name>W9VR79_9EURO</name>
<dbReference type="STRING" id="1182544.W9VR79"/>
<reference evidence="2 3" key="1">
    <citation type="submission" date="2013-03" db="EMBL/GenBank/DDBJ databases">
        <title>The Genome Sequence of Cladophialophora yegresii CBS 114405.</title>
        <authorList>
            <consortium name="The Broad Institute Genomics Platform"/>
            <person name="Cuomo C."/>
            <person name="de Hoog S."/>
            <person name="Gorbushina A."/>
            <person name="Walker B."/>
            <person name="Young S.K."/>
            <person name="Zeng Q."/>
            <person name="Gargeya S."/>
            <person name="Fitzgerald M."/>
            <person name="Haas B."/>
            <person name="Abouelleil A."/>
            <person name="Allen A.W."/>
            <person name="Alvarado L."/>
            <person name="Arachchi H.M."/>
            <person name="Berlin A.M."/>
            <person name="Chapman S.B."/>
            <person name="Gainer-Dewar J."/>
            <person name="Goldberg J."/>
            <person name="Griggs A."/>
            <person name="Gujja S."/>
            <person name="Hansen M."/>
            <person name="Howarth C."/>
            <person name="Imamovic A."/>
            <person name="Ireland A."/>
            <person name="Larimer J."/>
            <person name="McCowan C."/>
            <person name="Murphy C."/>
            <person name="Pearson M."/>
            <person name="Poon T.W."/>
            <person name="Priest M."/>
            <person name="Roberts A."/>
            <person name="Saif S."/>
            <person name="Shea T."/>
            <person name="Sisk P."/>
            <person name="Sykes S."/>
            <person name="Wortman J."/>
            <person name="Nusbaum C."/>
            <person name="Birren B."/>
        </authorList>
    </citation>
    <scope>NUCLEOTIDE SEQUENCE [LARGE SCALE GENOMIC DNA]</scope>
    <source>
        <strain evidence="2 3">CBS 114405</strain>
    </source>
</reference>
<dbReference type="EMBL" id="AMGW01000006">
    <property type="protein sequence ID" value="EXJ55520.1"/>
    <property type="molecule type" value="Genomic_DNA"/>
</dbReference>